<evidence type="ECO:0000313" key="3">
    <source>
        <dbReference type="Proteomes" id="UP000812031"/>
    </source>
</evidence>
<feature type="signal peptide" evidence="1">
    <location>
        <begin position="1"/>
        <end position="23"/>
    </location>
</feature>
<proteinExistence type="predicted"/>
<organism evidence="2 3">
    <name type="scientific">Flavobacterium taihuense</name>
    <dbReference type="NCBI Taxonomy" id="2857508"/>
    <lineage>
        <taxon>Bacteria</taxon>
        <taxon>Pseudomonadati</taxon>
        <taxon>Bacteroidota</taxon>
        <taxon>Flavobacteriia</taxon>
        <taxon>Flavobacteriales</taxon>
        <taxon>Flavobacteriaceae</taxon>
        <taxon>Flavobacterium</taxon>
    </lineage>
</organism>
<protein>
    <submittedName>
        <fullName evidence="2">Uncharacterized protein</fullName>
    </submittedName>
</protein>
<dbReference type="Proteomes" id="UP000812031">
    <property type="component" value="Unassembled WGS sequence"/>
</dbReference>
<gene>
    <name evidence="2" type="ORF">KZH69_16775</name>
</gene>
<dbReference type="EMBL" id="JAHWYN010000018">
    <property type="protein sequence ID" value="MBW4362145.1"/>
    <property type="molecule type" value="Genomic_DNA"/>
</dbReference>
<keyword evidence="3" id="KW-1185">Reference proteome</keyword>
<sequence>MNKFHILILILFGFLLTPGDVFACEMNSANHSSRKEISSKMCNDDCCKKDSHSKSKNNDGCGGKCNHSKCGCASSCNSSVSIAEWNSTINRFNFSSGKQGFCNYETNISSGFNSLWLIPKIC</sequence>
<keyword evidence="1" id="KW-0732">Signal</keyword>
<accession>A0ABS6XZQ8</accession>
<dbReference type="RefSeq" id="WP_219318638.1">
    <property type="nucleotide sequence ID" value="NZ_JAHWYN010000018.1"/>
</dbReference>
<comment type="caution">
    <text evidence="2">The sequence shown here is derived from an EMBL/GenBank/DDBJ whole genome shotgun (WGS) entry which is preliminary data.</text>
</comment>
<feature type="chain" id="PRO_5047527541" evidence="1">
    <location>
        <begin position="24"/>
        <end position="122"/>
    </location>
</feature>
<evidence type="ECO:0000313" key="2">
    <source>
        <dbReference type="EMBL" id="MBW4362145.1"/>
    </source>
</evidence>
<name>A0ABS6XZQ8_9FLAO</name>
<evidence type="ECO:0000256" key="1">
    <source>
        <dbReference type="SAM" id="SignalP"/>
    </source>
</evidence>
<reference evidence="2 3" key="1">
    <citation type="submission" date="2021-07" db="EMBL/GenBank/DDBJ databases">
        <title>Flavobacterium sp. nov. isolated from sediment on the Taihu Lake.</title>
        <authorList>
            <person name="Qu J.-H."/>
        </authorList>
    </citation>
    <scope>NUCLEOTIDE SEQUENCE [LARGE SCALE GENOMIC DNA]</scope>
    <source>
        <strain evidence="2 3">NAS39</strain>
    </source>
</reference>